<feature type="compositionally biased region" description="Basic and acidic residues" evidence="1">
    <location>
        <begin position="30"/>
        <end position="63"/>
    </location>
</feature>
<dbReference type="EnsemblPlants" id="OPUNC03G19230.1">
    <property type="protein sequence ID" value="OPUNC03G19230.1"/>
    <property type="gene ID" value="OPUNC03G19230"/>
</dbReference>
<evidence type="ECO:0000256" key="1">
    <source>
        <dbReference type="SAM" id="MobiDB-lite"/>
    </source>
</evidence>
<reference evidence="3" key="2">
    <citation type="submission" date="2018-05" db="EMBL/GenBank/DDBJ databases">
        <title>OpunRS2 (Oryza punctata Reference Sequence Version 2).</title>
        <authorList>
            <person name="Zhang J."/>
            <person name="Kudrna D."/>
            <person name="Lee S."/>
            <person name="Talag J."/>
            <person name="Welchert J."/>
            <person name="Wing R.A."/>
        </authorList>
    </citation>
    <scope>NUCLEOTIDE SEQUENCE [LARGE SCALE GENOMIC DNA]</scope>
</reference>
<reference evidence="3" key="1">
    <citation type="submission" date="2015-04" db="UniProtKB">
        <authorList>
            <consortium name="EnsemblPlants"/>
        </authorList>
    </citation>
    <scope>IDENTIFICATION</scope>
</reference>
<name>A0A0E0KEQ1_ORYPU</name>
<dbReference type="Gene3D" id="3.30.1640.10">
    <property type="entry name" value="mini-chromosome maintenance (MCM) complex, chain A, domain 1"/>
    <property type="match status" value="1"/>
</dbReference>
<dbReference type="HOGENOM" id="CLU_1436576_0_0_1"/>
<organism evidence="3">
    <name type="scientific">Oryza punctata</name>
    <name type="common">Red rice</name>
    <dbReference type="NCBI Taxonomy" id="4537"/>
    <lineage>
        <taxon>Eukaryota</taxon>
        <taxon>Viridiplantae</taxon>
        <taxon>Streptophyta</taxon>
        <taxon>Embryophyta</taxon>
        <taxon>Tracheophyta</taxon>
        <taxon>Spermatophyta</taxon>
        <taxon>Magnoliopsida</taxon>
        <taxon>Liliopsida</taxon>
        <taxon>Poales</taxon>
        <taxon>Poaceae</taxon>
        <taxon>BOP clade</taxon>
        <taxon>Oryzoideae</taxon>
        <taxon>Oryzeae</taxon>
        <taxon>Oryzinae</taxon>
        <taxon>Oryza</taxon>
    </lineage>
</organism>
<dbReference type="Pfam" id="PF14551">
    <property type="entry name" value="MCM_N"/>
    <property type="match status" value="1"/>
</dbReference>
<evidence type="ECO:0000313" key="4">
    <source>
        <dbReference type="Proteomes" id="UP000026962"/>
    </source>
</evidence>
<sequence length="189" mass="22030">MRRKMQKKITNVNEGQPGLNEEEAQGVGEPKVETEELRDAEHEIGTEEQRNTEPDVETEEQRDTAMSQNFLRFLSEFKQEGARAPYFEGQVKALHYCGNFVMNVSFDDLENYSKQNARYICYNSPRVSERLRLCLCEYLLRHEEFKMMSGEVAEKIRLQIIGLPAPNRFDLYYLKSSTAANQWALTVIF</sequence>
<dbReference type="Gramene" id="OPUNC03G19230.1">
    <property type="protein sequence ID" value="OPUNC03G19230.1"/>
    <property type="gene ID" value="OPUNC03G19230"/>
</dbReference>
<feature type="region of interest" description="Disordered" evidence="1">
    <location>
        <begin position="1"/>
        <end position="64"/>
    </location>
</feature>
<keyword evidence="4" id="KW-1185">Reference proteome</keyword>
<evidence type="ECO:0000313" key="3">
    <source>
        <dbReference type="EnsemblPlants" id="OPUNC03G19230.1"/>
    </source>
</evidence>
<evidence type="ECO:0000259" key="2">
    <source>
        <dbReference type="Pfam" id="PF14551"/>
    </source>
</evidence>
<dbReference type="InterPro" id="IPR027925">
    <property type="entry name" value="MCM_N"/>
</dbReference>
<protein>
    <recommendedName>
        <fullName evidence="2">MCM N-terminal domain-containing protein</fullName>
    </recommendedName>
</protein>
<proteinExistence type="predicted"/>
<accession>A0A0E0KEQ1</accession>
<feature type="domain" description="MCM N-terminal" evidence="2">
    <location>
        <begin position="68"/>
        <end position="144"/>
    </location>
</feature>
<dbReference type="Proteomes" id="UP000026962">
    <property type="component" value="Chromosome 3"/>
</dbReference>
<dbReference type="AlphaFoldDB" id="A0A0E0KEQ1"/>